<dbReference type="PANTHER" id="PTHR34236">
    <property type="entry name" value="DIMETHYL SULFOXIDE REDUCTASE TRANSCRIPTIONAL ACTIVATOR"/>
    <property type="match status" value="1"/>
</dbReference>
<feature type="domain" description="HTH bat-type" evidence="4">
    <location>
        <begin position="196"/>
        <end position="247"/>
    </location>
</feature>
<dbReference type="Proteomes" id="UP000607197">
    <property type="component" value="Unassembled WGS sequence"/>
</dbReference>
<accession>A0A830F7J8</accession>
<gene>
    <name evidence="6" type="ORF">GCM10009039_01600</name>
</gene>
<sequence length="254" mass="26518">MKRLTLRIAAEEAFGRTHAALRTARTRGRLLALHLHDDAVVELCAFDGDPHAVAAALAADDAIRTADVVTAGGEPVRATDRRHPNDDADTDGPDSPAEPARTGTSPADASARTGGYAYVRVEPDATITELLSLLSEHGLLLDTPVDLGADAVTVDVVGTAAGIHAAADALPARVRETVTVEHLGGYTPEGGPLDRLTARQREVAAAAVAVGYYATPRRATIEDVAAEADCAPSTASEHLRKAEATVFRALLNDR</sequence>
<keyword evidence="1" id="KW-0805">Transcription regulation</keyword>
<dbReference type="Pfam" id="PF04967">
    <property type="entry name" value="HTH_10"/>
    <property type="match status" value="1"/>
</dbReference>
<evidence type="ECO:0000256" key="3">
    <source>
        <dbReference type="SAM" id="MobiDB-lite"/>
    </source>
</evidence>
<dbReference type="RefSeq" id="WP_229773875.1">
    <property type="nucleotide sequence ID" value="NZ_BMPG01000001.1"/>
</dbReference>
<dbReference type="InterPro" id="IPR007050">
    <property type="entry name" value="HTH_bacterioopsin"/>
</dbReference>
<evidence type="ECO:0000259" key="5">
    <source>
        <dbReference type="Pfam" id="PF24278"/>
    </source>
</evidence>
<evidence type="ECO:0000259" key="4">
    <source>
        <dbReference type="Pfam" id="PF04967"/>
    </source>
</evidence>
<evidence type="ECO:0000313" key="6">
    <source>
        <dbReference type="EMBL" id="GGL46977.1"/>
    </source>
</evidence>
<dbReference type="InterPro" id="IPR056493">
    <property type="entry name" value="HVO_0513_N"/>
</dbReference>
<dbReference type="AlphaFoldDB" id="A0A830F7J8"/>
<organism evidence="6 7">
    <name type="scientific">Halocalculus aciditolerans</name>
    <dbReference type="NCBI Taxonomy" id="1383812"/>
    <lineage>
        <taxon>Archaea</taxon>
        <taxon>Methanobacteriati</taxon>
        <taxon>Methanobacteriota</taxon>
        <taxon>Stenosarchaea group</taxon>
        <taxon>Halobacteria</taxon>
        <taxon>Halobacteriales</taxon>
        <taxon>Halobacteriaceae</taxon>
        <taxon>Halocalculus</taxon>
    </lineage>
</organism>
<dbReference type="EMBL" id="BMPG01000001">
    <property type="protein sequence ID" value="GGL46977.1"/>
    <property type="molecule type" value="Genomic_DNA"/>
</dbReference>
<dbReference type="PANTHER" id="PTHR34236:SF1">
    <property type="entry name" value="DIMETHYL SULFOXIDE REDUCTASE TRANSCRIPTIONAL ACTIVATOR"/>
    <property type="match status" value="1"/>
</dbReference>
<evidence type="ECO:0000313" key="7">
    <source>
        <dbReference type="Proteomes" id="UP000607197"/>
    </source>
</evidence>
<protein>
    <recommendedName>
        <fullName evidence="8">Helix-turn-helix domain-containing protein</fullName>
    </recommendedName>
</protein>
<evidence type="ECO:0008006" key="8">
    <source>
        <dbReference type="Google" id="ProtNLM"/>
    </source>
</evidence>
<keyword evidence="2" id="KW-0804">Transcription</keyword>
<proteinExistence type="predicted"/>
<keyword evidence="7" id="KW-1185">Reference proteome</keyword>
<feature type="domain" description="HVO-0513-like N-terminal" evidence="5">
    <location>
        <begin position="113"/>
        <end position="186"/>
    </location>
</feature>
<comment type="caution">
    <text evidence="6">The sequence shown here is derived from an EMBL/GenBank/DDBJ whole genome shotgun (WGS) entry which is preliminary data.</text>
</comment>
<reference evidence="6" key="2">
    <citation type="submission" date="2020-09" db="EMBL/GenBank/DDBJ databases">
        <authorList>
            <person name="Sun Q."/>
            <person name="Ohkuma M."/>
        </authorList>
    </citation>
    <scope>NUCLEOTIDE SEQUENCE</scope>
    <source>
        <strain evidence="6">JCM 19596</strain>
    </source>
</reference>
<reference evidence="6" key="1">
    <citation type="journal article" date="2014" name="Int. J. Syst. Evol. Microbiol.">
        <title>Complete genome sequence of Corynebacterium casei LMG S-19264T (=DSM 44701T), isolated from a smear-ripened cheese.</title>
        <authorList>
            <consortium name="US DOE Joint Genome Institute (JGI-PGF)"/>
            <person name="Walter F."/>
            <person name="Albersmeier A."/>
            <person name="Kalinowski J."/>
            <person name="Ruckert C."/>
        </authorList>
    </citation>
    <scope>NUCLEOTIDE SEQUENCE</scope>
    <source>
        <strain evidence="6">JCM 19596</strain>
    </source>
</reference>
<name>A0A830F7J8_9EURY</name>
<feature type="region of interest" description="Disordered" evidence="3">
    <location>
        <begin position="70"/>
        <end position="111"/>
    </location>
</feature>
<evidence type="ECO:0000256" key="1">
    <source>
        <dbReference type="ARBA" id="ARBA00023015"/>
    </source>
</evidence>
<feature type="compositionally biased region" description="Basic and acidic residues" evidence="3">
    <location>
        <begin position="77"/>
        <end position="86"/>
    </location>
</feature>
<dbReference type="Pfam" id="PF24278">
    <property type="entry name" value="HVO_0513_N"/>
    <property type="match status" value="1"/>
</dbReference>
<evidence type="ECO:0000256" key="2">
    <source>
        <dbReference type="ARBA" id="ARBA00023163"/>
    </source>
</evidence>